<name>A0A9P0YQ09_CUSEU</name>
<feature type="compositionally biased region" description="Basic and acidic residues" evidence="1">
    <location>
        <begin position="72"/>
        <end position="86"/>
    </location>
</feature>
<keyword evidence="3" id="KW-1185">Reference proteome</keyword>
<sequence length="103" mass="11930">MLWSDDELRENYVCFPPIFCASDEELKPAFPKICLSDEEGRTNASGGELEPLQCSLRTRFATMHESGTLRSEGQETKRRKQEEHINKHNKKGTTYTCEDYQQI</sequence>
<reference evidence="2" key="1">
    <citation type="submission" date="2022-07" db="EMBL/GenBank/DDBJ databases">
        <authorList>
            <person name="Macas J."/>
            <person name="Novak P."/>
            <person name="Neumann P."/>
        </authorList>
    </citation>
    <scope>NUCLEOTIDE SEQUENCE</scope>
</reference>
<dbReference type="Proteomes" id="UP001152484">
    <property type="component" value="Unassembled WGS sequence"/>
</dbReference>
<feature type="region of interest" description="Disordered" evidence="1">
    <location>
        <begin position="65"/>
        <end position="91"/>
    </location>
</feature>
<proteinExistence type="predicted"/>
<evidence type="ECO:0000313" key="2">
    <source>
        <dbReference type="EMBL" id="CAH9070941.1"/>
    </source>
</evidence>
<dbReference type="EMBL" id="CAMAPE010000006">
    <property type="protein sequence ID" value="CAH9070941.1"/>
    <property type="molecule type" value="Genomic_DNA"/>
</dbReference>
<comment type="caution">
    <text evidence="2">The sequence shown here is derived from an EMBL/GenBank/DDBJ whole genome shotgun (WGS) entry which is preliminary data.</text>
</comment>
<evidence type="ECO:0000256" key="1">
    <source>
        <dbReference type="SAM" id="MobiDB-lite"/>
    </source>
</evidence>
<protein>
    <submittedName>
        <fullName evidence="2">Uncharacterized protein</fullName>
    </submittedName>
</protein>
<accession>A0A9P0YQ09</accession>
<organism evidence="2 3">
    <name type="scientific">Cuscuta europaea</name>
    <name type="common">European dodder</name>
    <dbReference type="NCBI Taxonomy" id="41803"/>
    <lineage>
        <taxon>Eukaryota</taxon>
        <taxon>Viridiplantae</taxon>
        <taxon>Streptophyta</taxon>
        <taxon>Embryophyta</taxon>
        <taxon>Tracheophyta</taxon>
        <taxon>Spermatophyta</taxon>
        <taxon>Magnoliopsida</taxon>
        <taxon>eudicotyledons</taxon>
        <taxon>Gunneridae</taxon>
        <taxon>Pentapetalae</taxon>
        <taxon>asterids</taxon>
        <taxon>lamiids</taxon>
        <taxon>Solanales</taxon>
        <taxon>Convolvulaceae</taxon>
        <taxon>Cuscuteae</taxon>
        <taxon>Cuscuta</taxon>
        <taxon>Cuscuta subgen. Cuscuta</taxon>
    </lineage>
</organism>
<evidence type="ECO:0000313" key="3">
    <source>
        <dbReference type="Proteomes" id="UP001152484"/>
    </source>
</evidence>
<gene>
    <name evidence="2" type="ORF">CEURO_LOCUS3840</name>
</gene>
<dbReference type="AlphaFoldDB" id="A0A9P0YQ09"/>